<evidence type="ECO:0000313" key="2">
    <source>
        <dbReference type="Proteomes" id="UP000267900"/>
    </source>
</evidence>
<evidence type="ECO:0000313" key="1">
    <source>
        <dbReference type="EMBL" id="AZQ71380.1"/>
    </source>
</evidence>
<sequence>MTPRLVVDKKVCGGAGLCAAMYPERFRLGDDGLAEALKSGLTSPEDIEAAEDVVGCCPTEAITLLGLDEDEAGDENDGEDED</sequence>
<protein>
    <submittedName>
        <fullName evidence="1">Ferredoxin</fullName>
    </submittedName>
</protein>
<gene>
    <name evidence="1" type="ORF">EKH77_09320</name>
</gene>
<reference evidence="1 2" key="1">
    <citation type="submission" date="2018-12" db="EMBL/GenBank/DDBJ databases">
        <title>The whole draft genome of Streptomyce luteoverticillatus CGMCC 15060.</title>
        <authorList>
            <person name="Feng Z."/>
            <person name="Chen G."/>
            <person name="Zhang J."/>
            <person name="Zhu H."/>
            <person name="Yu X."/>
            <person name="Zhang W."/>
            <person name="Zhang X."/>
        </authorList>
    </citation>
    <scope>NUCLEOTIDE SEQUENCE [LARGE SCALE GENOMIC DNA]</scope>
    <source>
        <strain evidence="1 2">CGMCC 15060</strain>
    </source>
</reference>
<organism evidence="1 2">
    <name type="scientific">Streptomyces luteoverticillatus</name>
    <name type="common">Streptoverticillium luteoverticillatus</name>
    <dbReference type="NCBI Taxonomy" id="66425"/>
    <lineage>
        <taxon>Bacteria</taxon>
        <taxon>Bacillati</taxon>
        <taxon>Actinomycetota</taxon>
        <taxon>Actinomycetes</taxon>
        <taxon>Kitasatosporales</taxon>
        <taxon>Streptomycetaceae</taxon>
        <taxon>Streptomyces</taxon>
    </lineage>
</organism>
<dbReference type="RefSeq" id="WP_126913936.1">
    <property type="nucleotide sequence ID" value="NZ_CP034587.1"/>
</dbReference>
<dbReference type="Gene3D" id="3.30.70.20">
    <property type="match status" value="1"/>
</dbReference>
<dbReference type="Pfam" id="PF13459">
    <property type="entry name" value="Fer4_15"/>
    <property type="match status" value="1"/>
</dbReference>
<proteinExistence type="predicted"/>
<dbReference type="AlphaFoldDB" id="A0A3Q9FYC6"/>
<dbReference type="Proteomes" id="UP000267900">
    <property type="component" value="Chromosome"/>
</dbReference>
<dbReference type="EMBL" id="CP034587">
    <property type="protein sequence ID" value="AZQ71380.1"/>
    <property type="molecule type" value="Genomic_DNA"/>
</dbReference>
<keyword evidence="2" id="KW-1185">Reference proteome</keyword>
<accession>A0A3Q9FYC6</accession>
<name>A0A3Q9FYC6_STRLT</name>
<dbReference type="OrthoDB" id="4557285at2"/>
<dbReference type="SUPFAM" id="SSF54862">
    <property type="entry name" value="4Fe-4S ferredoxins"/>
    <property type="match status" value="1"/>
</dbReference>